<evidence type="ECO:0000313" key="1">
    <source>
        <dbReference type="EMBL" id="ORZ38068.1"/>
    </source>
</evidence>
<comment type="caution">
    <text evidence="1">The sequence shown here is derived from an EMBL/GenBank/DDBJ whole genome shotgun (WGS) entry which is preliminary data.</text>
</comment>
<dbReference type="EMBL" id="MCFL01000010">
    <property type="protein sequence ID" value="ORZ38068.1"/>
    <property type="molecule type" value="Genomic_DNA"/>
</dbReference>
<organism evidence="1 2">
    <name type="scientific">Catenaria anguillulae PL171</name>
    <dbReference type="NCBI Taxonomy" id="765915"/>
    <lineage>
        <taxon>Eukaryota</taxon>
        <taxon>Fungi</taxon>
        <taxon>Fungi incertae sedis</taxon>
        <taxon>Blastocladiomycota</taxon>
        <taxon>Blastocladiomycetes</taxon>
        <taxon>Blastocladiales</taxon>
        <taxon>Catenariaceae</taxon>
        <taxon>Catenaria</taxon>
    </lineage>
</organism>
<evidence type="ECO:0000313" key="2">
    <source>
        <dbReference type="Proteomes" id="UP000193411"/>
    </source>
</evidence>
<protein>
    <submittedName>
        <fullName evidence="1">Uncharacterized protein</fullName>
    </submittedName>
</protein>
<dbReference type="PROSITE" id="PS51257">
    <property type="entry name" value="PROKAR_LIPOPROTEIN"/>
    <property type="match status" value="1"/>
</dbReference>
<sequence length="52" mass="5610">MYQRCIAKSEAMTHVVVRHPSYIHMTISAFIACANGMRLAANSPPGASAVTF</sequence>
<gene>
    <name evidence="1" type="ORF">BCR44DRAFT_1429516</name>
</gene>
<accession>A0A1Y2HTY3</accession>
<name>A0A1Y2HTY3_9FUNG</name>
<keyword evidence="2" id="KW-1185">Reference proteome</keyword>
<reference evidence="1 2" key="1">
    <citation type="submission" date="2016-07" db="EMBL/GenBank/DDBJ databases">
        <title>Pervasive Adenine N6-methylation of Active Genes in Fungi.</title>
        <authorList>
            <consortium name="DOE Joint Genome Institute"/>
            <person name="Mondo S.J."/>
            <person name="Dannebaum R.O."/>
            <person name="Kuo R.C."/>
            <person name="Labutti K."/>
            <person name="Haridas S."/>
            <person name="Kuo A."/>
            <person name="Salamov A."/>
            <person name="Ahrendt S.R."/>
            <person name="Lipzen A."/>
            <person name="Sullivan W."/>
            <person name="Andreopoulos W.B."/>
            <person name="Clum A."/>
            <person name="Lindquist E."/>
            <person name="Daum C."/>
            <person name="Ramamoorthy G.K."/>
            <person name="Gryganskyi A."/>
            <person name="Culley D."/>
            <person name="Magnuson J.K."/>
            <person name="James T.Y."/>
            <person name="O'Malley M.A."/>
            <person name="Stajich J.E."/>
            <person name="Spatafora J.W."/>
            <person name="Visel A."/>
            <person name="Grigoriev I.V."/>
        </authorList>
    </citation>
    <scope>NUCLEOTIDE SEQUENCE [LARGE SCALE GENOMIC DNA]</scope>
    <source>
        <strain evidence="1 2">PL171</strain>
    </source>
</reference>
<dbReference type="AlphaFoldDB" id="A0A1Y2HTY3"/>
<proteinExistence type="predicted"/>
<dbReference type="Proteomes" id="UP000193411">
    <property type="component" value="Unassembled WGS sequence"/>
</dbReference>